<dbReference type="InterPro" id="IPR032543">
    <property type="entry name" value="DUF4946"/>
</dbReference>
<accession>F3C668</accession>
<dbReference type="HOGENOM" id="CLU_2611815_0_0_6"/>
<dbReference type="Proteomes" id="UP000005466">
    <property type="component" value="Unassembled WGS sequence"/>
</dbReference>
<evidence type="ECO:0000313" key="2">
    <source>
        <dbReference type="Proteomes" id="UP000005466"/>
    </source>
</evidence>
<comment type="caution">
    <text evidence="1">The sequence shown here is derived from an EMBL/GenBank/DDBJ whole genome shotgun (WGS) entry which is preliminary data.</text>
</comment>
<gene>
    <name evidence="1" type="ORF">Pgy4_16134</name>
</gene>
<name>F3C668_PSESG</name>
<feature type="non-terminal residue" evidence="1">
    <location>
        <position position="79"/>
    </location>
</feature>
<sequence>MPATGSEFPVNCSGDLTMILSQYRCSLPGLCLFLLLGAAQTHAADAMIIWPAGWEIESLPTESGKPVQPSVQVTQRAVK</sequence>
<proteinExistence type="predicted"/>
<organism evidence="1 2">
    <name type="scientific">Pseudomonas savastanoi pv. glycinea str. race 4</name>
    <dbReference type="NCBI Taxonomy" id="875330"/>
    <lineage>
        <taxon>Bacteria</taxon>
        <taxon>Pseudomonadati</taxon>
        <taxon>Pseudomonadota</taxon>
        <taxon>Gammaproteobacteria</taxon>
        <taxon>Pseudomonadales</taxon>
        <taxon>Pseudomonadaceae</taxon>
        <taxon>Pseudomonas</taxon>
    </lineage>
</organism>
<dbReference type="Pfam" id="PF16304">
    <property type="entry name" value="DUF4946"/>
    <property type="match status" value="1"/>
</dbReference>
<reference evidence="1 2" key="1">
    <citation type="journal article" date="2011" name="PLoS Pathog.">
        <title>Dynamic evolution of pathogenicity revealed by sequencing and comparative genomics of 19 Pseudomonas syringae isolates.</title>
        <authorList>
            <person name="Baltrus D.A."/>
            <person name="Nishimura M.T."/>
            <person name="Romanchuk A."/>
            <person name="Chang J.H."/>
            <person name="Mukhtar M.S."/>
            <person name="Cherkis K."/>
            <person name="Roach J."/>
            <person name="Grant S.R."/>
            <person name="Jones C.D."/>
            <person name="Dangl J.L."/>
        </authorList>
    </citation>
    <scope>NUCLEOTIDE SEQUENCE [LARGE SCALE GENOMIC DNA]</scope>
    <source>
        <strain evidence="2">race 4</strain>
    </source>
</reference>
<dbReference type="EMBL" id="ADWY01000743">
    <property type="protein sequence ID" value="EGH14344.1"/>
    <property type="molecule type" value="Genomic_DNA"/>
</dbReference>
<dbReference type="AlphaFoldDB" id="F3C668"/>
<protein>
    <submittedName>
        <fullName evidence="1">Uncharacterized protein</fullName>
    </submittedName>
</protein>
<evidence type="ECO:0000313" key="1">
    <source>
        <dbReference type="EMBL" id="EGH14344.1"/>
    </source>
</evidence>